<evidence type="ECO:0000313" key="2">
    <source>
        <dbReference type="Proteomes" id="UP000809829"/>
    </source>
</evidence>
<dbReference type="Pfam" id="PF09388">
    <property type="entry name" value="SpoOE-like"/>
    <property type="match status" value="1"/>
</dbReference>
<dbReference type="InterPro" id="IPR053028">
    <property type="entry name" value="Spo0E-like_phosphatase"/>
</dbReference>
<dbReference type="Proteomes" id="UP000809829">
    <property type="component" value="Unassembled WGS sequence"/>
</dbReference>
<dbReference type="Gene3D" id="4.10.280.10">
    <property type="entry name" value="Helix-loop-helix DNA-binding domain"/>
    <property type="match status" value="1"/>
</dbReference>
<dbReference type="InterPro" id="IPR018540">
    <property type="entry name" value="Spo0E-like"/>
</dbReference>
<evidence type="ECO:0008006" key="3">
    <source>
        <dbReference type="Google" id="ProtNLM"/>
    </source>
</evidence>
<proteinExistence type="predicted"/>
<dbReference type="InterPro" id="IPR037208">
    <property type="entry name" value="Spo0E-like_sf"/>
</dbReference>
<dbReference type="RefSeq" id="WP_205186432.1">
    <property type="nucleotide sequence ID" value="NZ_JAFBFC010000003.1"/>
</dbReference>
<organism evidence="1 2">
    <name type="scientific">Priestia iocasae</name>
    <dbReference type="NCBI Taxonomy" id="2291674"/>
    <lineage>
        <taxon>Bacteria</taxon>
        <taxon>Bacillati</taxon>
        <taxon>Bacillota</taxon>
        <taxon>Bacilli</taxon>
        <taxon>Bacillales</taxon>
        <taxon>Bacillaceae</taxon>
        <taxon>Priestia</taxon>
    </lineage>
</organism>
<keyword evidence="2" id="KW-1185">Reference proteome</keyword>
<reference evidence="1 2" key="1">
    <citation type="submission" date="2021-01" db="EMBL/GenBank/DDBJ databases">
        <title>Genomic Encyclopedia of Type Strains, Phase IV (KMG-IV): sequencing the most valuable type-strain genomes for metagenomic binning, comparative biology and taxonomic classification.</title>
        <authorList>
            <person name="Goeker M."/>
        </authorList>
    </citation>
    <scope>NUCLEOTIDE SEQUENCE [LARGE SCALE GENOMIC DNA]</scope>
    <source>
        <strain evidence="1 2">DSM 104297</strain>
    </source>
</reference>
<gene>
    <name evidence="1" type="ORF">JOC83_001848</name>
</gene>
<evidence type="ECO:0000313" key="1">
    <source>
        <dbReference type="EMBL" id="MBM7703001.1"/>
    </source>
</evidence>
<accession>A0ABS2QU64</accession>
<comment type="caution">
    <text evidence="1">The sequence shown here is derived from an EMBL/GenBank/DDBJ whole genome shotgun (WGS) entry which is preliminary data.</text>
</comment>
<dbReference type="SUPFAM" id="SSF140500">
    <property type="entry name" value="BAS1536-like"/>
    <property type="match status" value="1"/>
</dbReference>
<name>A0ABS2QU64_9BACI</name>
<dbReference type="PANTHER" id="PTHR41263">
    <property type="entry name" value="ASPARTYL-PHOSPHATE PHOSPHATASE YISI"/>
    <property type="match status" value="1"/>
</dbReference>
<dbReference type="InterPro" id="IPR036638">
    <property type="entry name" value="HLH_DNA-bd_sf"/>
</dbReference>
<protein>
    <recommendedName>
        <fullName evidence="3">Spo0E like sporulation regulatory protein</fullName>
    </recommendedName>
</protein>
<sequence>MTANSTQYTMSLIEEKRQEMINLALSNGLTHQETVKISQQLDSLLNLMHLDEQPLKTRYA</sequence>
<dbReference type="PANTHER" id="PTHR41263:SF1">
    <property type="entry name" value="ASPARTYL-PHOSPHATE PHOSPHATASE YISI"/>
    <property type="match status" value="1"/>
</dbReference>
<dbReference type="EMBL" id="JAFBFC010000003">
    <property type="protein sequence ID" value="MBM7703001.1"/>
    <property type="molecule type" value="Genomic_DNA"/>
</dbReference>